<evidence type="ECO:0000313" key="1">
    <source>
        <dbReference type="EMBL" id="GET89928.1"/>
    </source>
</evidence>
<evidence type="ECO:0000313" key="2">
    <source>
        <dbReference type="Proteomes" id="UP000419144"/>
    </source>
</evidence>
<dbReference type="InterPro" id="IPR012164">
    <property type="entry name" value="Rpa12/Rpb9/Rpc10/TFS"/>
</dbReference>
<dbReference type="Proteomes" id="UP000419144">
    <property type="component" value="Unassembled WGS sequence"/>
</dbReference>
<dbReference type="GO" id="GO:0005665">
    <property type="term" value="C:RNA polymerase II, core complex"/>
    <property type="evidence" value="ECO:0007669"/>
    <property type="project" value="TreeGrafter"/>
</dbReference>
<dbReference type="GO" id="GO:0006367">
    <property type="term" value="P:transcription initiation at RNA polymerase II promoter"/>
    <property type="evidence" value="ECO:0007669"/>
    <property type="project" value="TreeGrafter"/>
</dbReference>
<gene>
    <name evidence="1" type="ORF">LtaPh_2801200</name>
</gene>
<proteinExistence type="predicted"/>
<accession>A0A640KKT2</accession>
<protein>
    <submittedName>
        <fullName evidence="1">DNA-direcetd RNA polymerase II, subunit 9, putative</fullName>
    </submittedName>
</protein>
<reference evidence="1" key="1">
    <citation type="submission" date="2019-11" db="EMBL/GenBank/DDBJ databases">
        <title>Leishmania tarentolae CDS.</title>
        <authorList>
            <person name="Goto Y."/>
            <person name="Yamagishi J."/>
        </authorList>
    </citation>
    <scope>NUCLEOTIDE SEQUENCE [LARGE SCALE GENOMIC DNA]</scope>
    <source>
        <strain evidence="1">Parrot Tar II</strain>
    </source>
</reference>
<comment type="caution">
    <text evidence="1">The sequence shown here is derived from an EMBL/GenBank/DDBJ whole genome shotgun (WGS) entry which is preliminary data.</text>
</comment>
<keyword evidence="2" id="KW-1185">Reference proteome</keyword>
<dbReference type="Gene3D" id="2.20.25.10">
    <property type="match status" value="2"/>
</dbReference>
<dbReference type="EMBL" id="BLBS01000039">
    <property type="protein sequence ID" value="GET89928.1"/>
    <property type="molecule type" value="Genomic_DNA"/>
</dbReference>
<dbReference type="PANTHER" id="PTHR11239:SF1">
    <property type="entry name" value="DNA-DIRECTED RNA POLYMERASE II SUBUNIT RPB9"/>
    <property type="match status" value="1"/>
</dbReference>
<dbReference type="GO" id="GO:0006283">
    <property type="term" value="P:transcription-coupled nucleotide-excision repair"/>
    <property type="evidence" value="ECO:0007669"/>
    <property type="project" value="TreeGrafter"/>
</dbReference>
<name>A0A640KKT2_LEITA</name>
<dbReference type="FunFam" id="2.20.25.10:FF:000040">
    <property type="entry name" value="Putative DNA-direcetd RNA polymerase II, subunit 9"/>
    <property type="match status" value="1"/>
</dbReference>
<dbReference type="GO" id="GO:0003899">
    <property type="term" value="F:DNA-directed RNA polymerase activity"/>
    <property type="evidence" value="ECO:0007669"/>
    <property type="project" value="InterPro"/>
</dbReference>
<organism evidence="1 2">
    <name type="scientific">Leishmania tarentolae</name>
    <name type="common">Sauroleishmania tarentolae</name>
    <dbReference type="NCBI Taxonomy" id="5689"/>
    <lineage>
        <taxon>Eukaryota</taxon>
        <taxon>Discoba</taxon>
        <taxon>Euglenozoa</taxon>
        <taxon>Kinetoplastea</taxon>
        <taxon>Metakinetoplastina</taxon>
        <taxon>Trypanosomatida</taxon>
        <taxon>Trypanosomatidae</taxon>
        <taxon>Leishmaniinae</taxon>
        <taxon>Leishmania</taxon>
        <taxon>lizard Leishmania</taxon>
    </lineage>
</organism>
<dbReference type="PANTHER" id="PTHR11239">
    <property type="entry name" value="DNA-DIRECTED RNA POLYMERASE"/>
    <property type="match status" value="1"/>
</dbReference>
<dbReference type="SUPFAM" id="SSF57783">
    <property type="entry name" value="Zinc beta-ribbon"/>
    <property type="match status" value="2"/>
</dbReference>
<dbReference type="OrthoDB" id="282270at2759"/>
<sequence>MMEAEEITQVSIGNATTAPMLFCSRCNNLLYPECDDDNYSMTWRCNYCKTTEQHDDCKLVHVINLKMKADAIGGMDLIAEFASDPTAQRDPDKPCPKCGKKGVACFVNPLGQPQEDMTLYFACSDTMCRHVWKGAAVEDQN</sequence>
<dbReference type="VEuPathDB" id="TriTrypDB:LtaPh_2801200"/>
<dbReference type="AlphaFoldDB" id="A0A640KKT2"/>
<dbReference type="GO" id="GO:0001193">
    <property type="term" value="P:maintenance of transcriptional fidelity during transcription elongation by RNA polymerase II"/>
    <property type="evidence" value="ECO:0007669"/>
    <property type="project" value="TreeGrafter"/>
</dbReference>